<evidence type="ECO:0000256" key="3">
    <source>
        <dbReference type="SAM" id="MobiDB-lite"/>
    </source>
</evidence>
<organism evidence="5 6">
    <name type="scientific">Exaiptasia diaphana</name>
    <name type="common">Tropical sea anemone</name>
    <name type="synonym">Aiptasia pulchella</name>
    <dbReference type="NCBI Taxonomy" id="2652724"/>
    <lineage>
        <taxon>Eukaryota</taxon>
        <taxon>Metazoa</taxon>
        <taxon>Cnidaria</taxon>
        <taxon>Anthozoa</taxon>
        <taxon>Hexacorallia</taxon>
        <taxon>Actiniaria</taxon>
        <taxon>Aiptasiidae</taxon>
        <taxon>Exaiptasia</taxon>
    </lineage>
</organism>
<evidence type="ECO:0000256" key="2">
    <source>
        <dbReference type="SAM" id="Coils"/>
    </source>
</evidence>
<feature type="compositionally biased region" description="Low complexity" evidence="3">
    <location>
        <begin position="322"/>
        <end position="331"/>
    </location>
</feature>
<dbReference type="SMART" id="SM00398">
    <property type="entry name" value="HMG"/>
    <property type="match status" value="1"/>
</dbReference>
<name>A0A913Y1I3_EXADI</name>
<dbReference type="PROSITE" id="PS50118">
    <property type="entry name" value="HMG_BOX_2"/>
    <property type="match status" value="1"/>
</dbReference>
<dbReference type="PANTHER" id="PTHR46232:SF1">
    <property type="entry name" value="SWI_SNF-RELATED MATRIX-ASSOCIATED ACTIN-DEPENDENT REGULATOR OF CHROMATIN SUBFAMILY E MEMBER 1"/>
    <property type="match status" value="1"/>
</dbReference>
<dbReference type="KEGG" id="epa:110250762"/>
<dbReference type="GO" id="GO:0016514">
    <property type="term" value="C:SWI/SNF complex"/>
    <property type="evidence" value="ECO:0007669"/>
    <property type="project" value="TreeGrafter"/>
</dbReference>
<dbReference type="FunFam" id="1.10.30.10:FF:000048">
    <property type="entry name" value="Putative SWI/SNF-related matrix-associated actin-dependent regulator chromatin subfamily E member"/>
    <property type="match status" value="1"/>
</dbReference>
<accession>A0A913Y1I3</accession>
<evidence type="ECO:0000313" key="6">
    <source>
        <dbReference type="Proteomes" id="UP000887567"/>
    </source>
</evidence>
<dbReference type="AlphaFoldDB" id="A0A913Y1I3"/>
<dbReference type="GO" id="GO:0045892">
    <property type="term" value="P:negative regulation of DNA-templated transcription"/>
    <property type="evidence" value="ECO:0007669"/>
    <property type="project" value="TreeGrafter"/>
</dbReference>
<dbReference type="Pfam" id="PF00505">
    <property type="entry name" value="HMG_box"/>
    <property type="match status" value="1"/>
</dbReference>
<dbReference type="InterPro" id="IPR009071">
    <property type="entry name" value="HMG_box_dom"/>
</dbReference>
<dbReference type="Gene3D" id="1.10.30.10">
    <property type="entry name" value="High mobility group box domain"/>
    <property type="match status" value="1"/>
</dbReference>
<keyword evidence="1" id="KW-0539">Nucleus</keyword>
<dbReference type="Proteomes" id="UP000887567">
    <property type="component" value="Unplaced"/>
</dbReference>
<dbReference type="InterPro" id="IPR036910">
    <property type="entry name" value="HMG_box_dom_sf"/>
</dbReference>
<feature type="DNA-binding region" description="HMG box" evidence="1">
    <location>
        <begin position="99"/>
        <end position="167"/>
    </location>
</feature>
<dbReference type="RefSeq" id="XP_020913050.1">
    <property type="nucleotide sequence ID" value="XM_021057391.2"/>
</dbReference>
<feature type="coiled-coil region" evidence="2">
    <location>
        <begin position="268"/>
        <end position="302"/>
    </location>
</feature>
<feature type="domain" description="HMG box" evidence="4">
    <location>
        <begin position="99"/>
        <end position="167"/>
    </location>
</feature>
<reference evidence="5" key="1">
    <citation type="submission" date="2022-11" db="UniProtKB">
        <authorList>
            <consortium name="EnsemblMetazoa"/>
        </authorList>
    </citation>
    <scope>IDENTIFICATION</scope>
</reference>
<dbReference type="GO" id="GO:0016922">
    <property type="term" value="F:nuclear receptor binding"/>
    <property type="evidence" value="ECO:0007669"/>
    <property type="project" value="TreeGrafter"/>
</dbReference>
<dbReference type="GeneID" id="110250762"/>
<keyword evidence="2" id="KW-0175">Coiled coil</keyword>
<feature type="compositionally biased region" description="Basic and acidic residues" evidence="3">
    <location>
        <begin position="334"/>
        <end position="344"/>
    </location>
</feature>
<protein>
    <recommendedName>
        <fullName evidence="4">HMG box domain-containing protein</fullName>
    </recommendedName>
</protein>
<proteinExistence type="predicted"/>
<dbReference type="OrthoDB" id="30931at2759"/>
<dbReference type="EnsemblMetazoa" id="XM_021057391.2">
    <property type="protein sequence ID" value="XP_020913050.1"/>
    <property type="gene ID" value="LOC110250762"/>
</dbReference>
<feature type="coiled-coil region" evidence="2">
    <location>
        <begin position="138"/>
        <end position="169"/>
    </location>
</feature>
<dbReference type="SUPFAM" id="SSF47095">
    <property type="entry name" value="HMG-box"/>
    <property type="match status" value="1"/>
</dbReference>
<feature type="region of interest" description="Disordered" evidence="3">
    <location>
        <begin position="305"/>
        <end position="352"/>
    </location>
</feature>
<dbReference type="OMA" id="MERAMIN"/>
<sequence>MSLPGYGVQRPFSASSMGVRQFGATMSPSYQTNPQMQAMAQAARFRPPFHPSPQVMNQGGGQWSSGGQMNAPSYGQQRIPQRFLTQAADIRVPKPPKPPEKPLMPYMRYSRKVWDQVKNQNPDLKLWEIGKIIGQMWRDLVDEEKQEYVEEYEIEKQEYNESMKSYHNSPSYQEWIAAKGRAQAAIQAQQSMERAMINSFGKIDEPRFSLQSVEEDDDDDDSFSIKHVAAARFQRNHKLMAEVFSEAVVPDVRTVVTKTRLGVLKRQVQSLITHQKKLESELQQIEEKFEGKKRKFDEDSEQFNEALKKLCEPPNEDECEASSESLASTSANKPEPDKSEKDETAEGASESS</sequence>
<keyword evidence="6" id="KW-1185">Reference proteome</keyword>
<dbReference type="GO" id="GO:0031492">
    <property type="term" value="F:nucleosomal DNA binding"/>
    <property type="evidence" value="ECO:0007669"/>
    <property type="project" value="TreeGrafter"/>
</dbReference>
<keyword evidence="1" id="KW-0238">DNA-binding</keyword>
<evidence type="ECO:0000256" key="1">
    <source>
        <dbReference type="PROSITE-ProRule" id="PRU00267"/>
    </source>
</evidence>
<dbReference type="CDD" id="cd21983">
    <property type="entry name" value="HMG-box_SMARCE1"/>
    <property type="match status" value="1"/>
</dbReference>
<evidence type="ECO:0000259" key="4">
    <source>
        <dbReference type="PROSITE" id="PS50118"/>
    </source>
</evidence>
<dbReference type="PANTHER" id="PTHR46232">
    <property type="entry name" value="SMARCE1 REGULATOR OF CHROMATIN"/>
    <property type="match status" value="1"/>
</dbReference>
<evidence type="ECO:0000313" key="5">
    <source>
        <dbReference type="EnsemblMetazoa" id="XP_020913050.1"/>
    </source>
</evidence>